<dbReference type="InterPro" id="IPR029006">
    <property type="entry name" value="ADF-H/Gelsolin-like_dom_sf"/>
</dbReference>
<dbReference type="PROSITE" id="PS51263">
    <property type="entry name" value="ADF_H"/>
    <property type="match status" value="1"/>
</dbReference>
<evidence type="ECO:0000256" key="3">
    <source>
        <dbReference type="ARBA" id="ARBA00015630"/>
    </source>
</evidence>
<accession>A0AAJ5YZP4</accession>
<proteinExistence type="inferred from homology"/>
<dbReference type="Proteomes" id="UP001217582">
    <property type="component" value="Chromosome 3"/>
</dbReference>
<dbReference type="SMART" id="SM00102">
    <property type="entry name" value="ADF"/>
    <property type="match status" value="1"/>
</dbReference>
<organism evidence="7 8">
    <name type="scientific">Malassezia arunalokei</name>
    <dbReference type="NCBI Taxonomy" id="1514897"/>
    <lineage>
        <taxon>Eukaryota</taxon>
        <taxon>Fungi</taxon>
        <taxon>Dikarya</taxon>
        <taxon>Basidiomycota</taxon>
        <taxon>Ustilaginomycotina</taxon>
        <taxon>Malasseziomycetes</taxon>
        <taxon>Malasseziales</taxon>
        <taxon>Malasseziaceae</taxon>
        <taxon>Malassezia</taxon>
    </lineage>
</organism>
<evidence type="ECO:0000256" key="2">
    <source>
        <dbReference type="ARBA" id="ARBA00006844"/>
    </source>
</evidence>
<dbReference type="InterPro" id="IPR017904">
    <property type="entry name" value="ADF/Cofilin"/>
</dbReference>
<dbReference type="GO" id="GO:0015629">
    <property type="term" value="C:actin cytoskeleton"/>
    <property type="evidence" value="ECO:0007669"/>
    <property type="project" value="InterPro"/>
</dbReference>
<comment type="subcellular location">
    <subcellularLocation>
        <location evidence="1">Nucleus matrix</location>
    </subcellularLocation>
</comment>
<feature type="domain" description="ADF-H" evidence="6">
    <location>
        <begin position="8"/>
        <end position="139"/>
    </location>
</feature>
<evidence type="ECO:0000256" key="1">
    <source>
        <dbReference type="ARBA" id="ARBA00004109"/>
    </source>
</evidence>
<dbReference type="GO" id="GO:0016363">
    <property type="term" value="C:nuclear matrix"/>
    <property type="evidence" value="ECO:0007669"/>
    <property type="project" value="UniProtKB-SubCell"/>
</dbReference>
<dbReference type="SUPFAM" id="SSF55753">
    <property type="entry name" value="Actin depolymerizing proteins"/>
    <property type="match status" value="1"/>
</dbReference>
<dbReference type="AlphaFoldDB" id="A0AAJ5YZP4"/>
<gene>
    <name evidence="7" type="primary">COF1</name>
    <name evidence="7" type="ORF">MARU1_001971</name>
</gene>
<protein>
    <recommendedName>
        <fullName evidence="3">Cofilin</fullName>
    </recommendedName>
    <alternativeName>
        <fullName evidence="5">Actin-depolymerizing factor 1</fullName>
    </alternativeName>
</protein>
<dbReference type="Gene3D" id="3.40.20.10">
    <property type="entry name" value="Severin"/>
    <property type="match status" value="1"/>
</dbReference>
<dbReference type="EMBL" id="CP119918">
    <property type="protein sequence ID" value="WFD15942.1"/>
    <property type="molecule type" value="Genomic_DNA"/>
</dbReference>
<dbReference type="CDD" id="cd11286">
    <property type="entry name" value="ADF_cofilin_like"/>
    <property type="match status" value="1"/>
</dbReference>
<evidence type="ECO:0000313" key="8">
    <source>
        <dbReference type="Proteomes" id="UP001217582"/>
    </source>
</evidence>
<name>A0AAJ5YZP4_9BASI</name>
<dbReference type="Pfam" id="PF00241">
    <property type="entry name" value="Cofilin_ADF"/>
    <property type="match status" value="1"/>
</dbReference>
<dbReference type="GO" id="GO:0003779">
    <property type="term" value="F:actin binding"/>
    <property type="evidence" value="ECO:0007669"/>
    <property type="project" value="UniProtKB-KW"/>
</dbReference>
<sequence>MQNPYSSGVKVSQECLEQFQSLKLGRKTKYIIYTLSPDNTEIVVSKTSDSSNYDDFLAELPPAECRYAIYDFEFQKGDEGKRNKICFFTWSPDESKVKQKMLYASSKEALRKALVGIATEIQGTDLSEVSYEAVLEKVMRSTF</sequence>
<reference evidence="7 8" key="1">
    <citation type="submission" date="2023-03" db="EMBL/GenBank/DDBJ databases">
        <title>Mating type loci evolution in Malassezia.</title>
        <authorList>
            <person name="Coelho M.A."/>
        </authorList>
    </citation>
    <scope>NUCLEOTIDE SEQUENCE [LARGE SCALE GENOMIC DNA]</scope>
    <source>
        <strain evidence="7 8">CBS 13387</strain>
    </source>
</reference>
<dbReference type="GO" id="GO:0030042">
    <property type="term" value="P:actin filament depolymerization"/>
    <property type="evidence" value="ECO:0007669"/>
    <property type="project" value="InterPro"/>
</dbReference>
<dbReference type="PANTHER" id="PTHR11913">
    <property type="entry name" value="COFILIN-RELATED"/>
    <property type="match status" value="1"/>
</dbReference>
<evidence type="ECO:0000256" key="4">
    <source>
        <dbReference type="ARBA" id="ARBA00023203"/>
    </source>
</evidence>
<evidence type="ECO:0000259" key="6">
    <source>
        <dbReference type="PROSITE" id="PS51263"/>
    </source>
</evidence>
<evidence type="ECO:0000313" key="7">
    <source>
        <dbReference type="EMBL" id="WFD15942.1"/>
    </source>
</evidence>
<comment type="similarity">
    <text evidence="2">Belongs to the actin-binding proteins ADF family.</text>
</comment>
<dbReference type="InterPro" id="IPR002108">
    <property type="entry name" value="ADF-H"/>
</dbReference>
<keyword evidence="4" id="KW-0009">Actin-binding</keyword>
<keyword evidence="8" id="KW-1185">Reference proteome</keyword>
<evidence type="ECO:0000256" key="5">
    <source>
        <dbReference type="ARBA" id="ARBA00032427"/>
    </source>
</evidence>